<dbReference type="SUPFAM" id="SSF50630">
    <property type="entry name" value="Acid proteases"/>
    <property type="match status" value="1"/>
</dbReference>
<proteinExistence type="predicted"/>
<dbReference type="Pfam" id="PF05618">
    <property type="entry name" value="Zn_protease"/>
    <property type="match status" value="1"/>
</dbReference>
<dbReference type="Gene3D" id="2.40.70.10">
    <property type="entry name" value="Acid Proteases"/>
    <property type="match status" value="1"/>
</dbReference>
<dbReference type="InterPro" id="IPR021109">
    <property type="entry name" value="Peptidase_aspartic_dom_sf"/>
</dbReference>
<protein>
    <submittedName>
        <fullName evidence="2">RimK/LysX family protein</fullName>
    </submittedName>
</protein>
<accession>A0ABY5APZ3</accession>
<dbReference type="Proteomes" id="UP001056708">
    <property type="component" value="Chromosome"/>
</dbReference>
<keyword evidence="3" id="KW-1185">Reference proteome</keyword>
<name>A0ABY5APZ3_9CYAN</name>
<dbReference type="PANTHER" id="PTHR38037">
    <property type="entry name" value="ZN_PROTEASE DOMAIN-CONTAINING PROTEIN"/>
    <property type="match status" value="1"/>
</dbReference>
<dbReference type="RefSeq" id="WP_252662946.1">
    <property type="nucleotide sequence ID" value="NZ_CP098611.1"/>
</dbReference>
<sequence>MTVLPQAIGWREWLSLPELGISQIKAKIDTGARSSALHAYDIQNIPAKGDRPRIRFNVHPQQRDTITVVTAEADILDRREVRNSGGKAELRYVILTPIQLGEQQWPIELTLTNRDVMGFRMLLGRQAVRGRFLVDPGNSYLLNPVPHAP</sequence>
<organism evidence="2 3">
    <name type="scientific">Phormidium yuhuli AB48</name>
    <dbReference type="NCBI Taxonomy" id="2940671"/>
    <lineage>
        <taxon>Bacteria</taxon>
        <taxon>Bacillati</taxon>
        <taxon>Cyanobacteriota</taxon>
        <taxon>Cyanophyceae</taxon>
        <taxon>Oscillatoriophycideae</taxon>
        <taxon>Oscillatoriales</taxon>
        <taxon>Oscillatoriaceae</taxon>
        <taxon>Phormidium</taxon>
        <taxon>Phormidium yuhuli</taxon>
    </lineage>
</organism>
<gene>
    <name evidence="2" type="ORF">NEA10_19195</name>
</gene>
<evidence type="ECO:0000313" key="3">
    <source>
        <dbReference type="Proteomes" id="UP001056708"/>
    </source>
</evidence>
<reference evidence="2" key="1">
    <citation type="submission" date="2022-06" db="EMBL/GenBank/DDBJ databases">
        <title>Genome sequence of Phormidium yuhuli AB48 isolated from an industrial photobioreactor environment.</title>
        <authorList>
            <person name="Qiu Y."/>
            <person name="Noonan A.J.C."/>
            <person name="Dofher K."/>
            <person name="Koch M."/>
            <person name="Kieft B."/>
            <person name="Lin X."/>
            <person name="Ziels R.M."/>
            <person name="Hallam S.J."/>
        </authorList>
    </citation>
    <scope>NUCLEOTIDE SEQUENCE</scope>
    <source>
        <strain evidence="2">AB48</strain>
    </source>
</reference>
<evidence type="ECO:0000313" key="2">
    <source>
        <dbReference type="EMBL" id="USR90922.1"/>
    </source>
</evidence>
<dbReference type="PANTHER" id="PTHR38037:SF1">
    <property type="entry name" value="ATP-DEPENDENT ZINC PROTEASE DOMAIN-CONTAINING PROTEIN-RELATED"/>
    <property type="match status" value="1"/>
</dbReference>
<evidence type="ECO:0000259" key="1">
    <source>
        <dbReference type="Pfam" id="PF05618"/>
    </source>
</evidence>
<dbReference type="EMBL" id="CP098611">
    <property type="protein sequence ID" value="USR90922.1"/>
    <property type="molecule type" value="Genomic_DNA"/>
</dbReference>
<dbReference type="InterPro" id="IPR008503">
    <property type="entry name" value="Asp_endopeptidase"/>
</dbReference>
<feature type="domain" description="Retropepsin-like aspartic endopeptidase" evidence="1">
    <location>
        <begin position="8"/>
        <end position="141"/>
    </location>
</feature>